<evidence type="ECO:0000313" key="1">
    <source>
        <dbReference type="EMBL" id="KOO32215.1"/>
    </source>
</evidence>
<sequence length="124" mass="13620">MDGVHSTRTARHHRLHRACLTWSPPCRTGAPIGYNRRSNSLNTFGQGSDALVGILVVDKEEPSSKRGHGDACASAGGVRTATLASRPLREGRAPAVRVRRGRLGPVKRVLYRPRTCLGRRYTHQ</sequence>
<protein>
    <submittedName>
        <fullName evidence="1">Uncharacterized protein</fullName>
    </submittedName>
</protein>
<comment type="caution">
    <text evidence="1">The sequence shown here is derived from an EMBL/GenBank/DDBJ whole genome shotgun (WGS) entry which is preliminary data.</text>
</comment>
<organism evidence="1 2">
    <name type="scientific">Chrysochromulina tobinii</name>
    <dbReference type="NCBI Taxonomy" id="1460289"/>
    <lineage>
        <taxon>Eukaryota</taxon>
        <taxon>Haptista</taxon>
        <taxon>Haptophyta</taxon>
        <taxon>Prymnesiophyceae</taxon>
        <taxon>Prymnesiales</taxon>
        <taxon>Chrysochromulinaceae</taxon>
        <taxon>Chrysochromulina</taxon>
    </lineage>
</organism>
<proteinExistence type="predicted"/>
<accession>A0A0M0K080</accession>
<dbReference type="EMBL" id="JWZX01001826">
    <property type="protein sequence ID" value="KOO32215.1"/>
    <property type="molecule type" value="Genomic_DNA"/>
</dbReference>
<dbReference type="Proteomes" id="UP000037460">
    <property type="component" value="Unassembled WGS sequence"/>
</dbReference>
<keyword evidence="2" id="KW-1185">Reference proteome</keyword>
<gene>
    <name evidence="1" type="ORF">Ctob_009472</name>
</gene>
<name>A0A0M0K080_9EUKA</name>
<reference evidence="2" key="1">
    <citation type="journal article" date="2015" name="PLoS Genet.">
        <title>Genome Sequence and Transcriptome Analyses of Chrysochromulina tobin: Metabolic Tools for Enhanced Algal Fitness in the Prominent Order Prymnesiales (Haptophyceae).</title>
        <authorList>
            <person name="Hovde B.T."/>
            <person name="Deodato C.R."/>
            <person name="Hunsperger H.M."/>
            <person name="Ryken S.A."/>
            <person name="Yost W."/>
            <person name="Jha R.K."/>
            <person name="Patterson J."/>
            <person name="Monnat R.J. Jr."/>
            <person name="Barlow S.B."/>
            <person name="Starkenburg S.R."/>
            <person name="Cattolico R.A."/>
        </authorList>
    </citation>
    <scope>NUCLEOTIDE SEQUENCE</scope>
    <source>
        <strain evidence="2">CCMP291</strain>
    </source>
</reference>
<evidence type="ECO:0000313" key="2">
    <source>
        <dbReference type="Proteomes" id="UP000037460"/>
    </source>
</evidence>
<dbReference type="AlphaFoldDB" id="A0A0M0K080"/>